<protein>
    <submittedName>
        <fullName evidence="4">Histone deacetylase</fullName>
    </submittedName>
</protein>
<reference evidence="4 5" key="1">
    <citation type="submission" date="2023-03" db="EMBL/GenBank/DDBJ databases">
        <title>Paludisphaera mucosa sp. nov. a novel planctomycete from northern fen.</title>
        <authorList>
            <person name="Ivanova A."/>
        </authorList>
    </citation>
    <scope>NUCLEOTIDE SEQUENCE [LARGE SCALE GENOMIC DNA]</scope>
    <source>
        <strain evidence="4 5">Pla2</strain>
    </source>
</reference>
<evidence type="ECO:0000313" key="4">
    <source>
        <dbReference type="EMBL" id="MDG3006146.1"/>
    </source>
</evidence>
<evidence type="ECO:0000256" key="1">
    <source>
        <dbReference type="ARBA" id="ARBA00005947"/>
    </source>
</evidence>
<keyword evidence="5" id="KW-1185">Reference proteome</keyword>
<proteinExistence type="inferred from homology"/>
<dbReference type="EMBL" id="JARRAG010000002">
    <property type="protein sequence ID" value="MDG3006146.1"/>
    <property type="molecule type" value="Genomic_DNA"/>
</dbReference>
<evidence type="ECO:0000256" key="2">
    <source>
        <dbReference type="ARBA" id="ARBA00022801"/>
    </source>
</evidence>
<dbReference type="PRINTS" id="PR01270">
    <property type="entry name" value="HDASUPER"/>
</dbReference>
<dbReference type="InterPro" id="IPR023801">
    <property type="entry name" value="His_deacetylse_dom"/>
</dbReference>
<feature type="domain" description="Histone deacetylase" evidence="3">
    <location>
        <begin position="21"/>
        <end position="291"/>
    </location>
</feature>
<organism evidence="4 5">
    <name type="scientific">Paludisphaera mucosa</name>
    <dbReference type="NCBI Taxonomy" id="3030827"/>
    <lineage>
        <taxon>Bacteria</taxon>
        <taxon>Pseudomonadati</taxon>
        <taxon>Planctomycetota</taxon>
        <taxon>Planctomycetia</taxon>
        <taxon>Isosphaerales</taxon>
        <taxon>Isosphaeraceae</taxon>
        <taxon>Paludisphaera</taxon>
    </lineage>
</organism>
<dbReference type="RefSeq" id="WP_277862447.1">
    <property type="nucleotide sequence ID" value="NZ_JARRAG010000002.1"/>
</dbReference>
<comment type="caution">
    <text evidence="4">The sequence shown here is derived from an EMBL/GenBank/DDBJ whole genome shotgun (WGS) entry which is preliminary data.</text>
</comment>
<dbReference type="CDD" id="cd09993">
    <property type="entry name" value="HDAC_classIV"/>
    <property type="match status" value="1"/>
</dbReference>
<dbReference type="InterPro" id="IPR000286">
    <property type="entry name" value="HDACs"/>
</dbReference>
<comment type="similarity">
    <text evidence="1">Belongs to the histone deacetylase family.</text>
</comment>
<gene>
    <name evidence="4" type="ORF">PZE19_20425</name>
</gene>
<evidence type="ECO:0000313" key="5">
    <source>
        <dbReference type="Proteomes" id="UP001216907"/>
    </source>
</evidence>
<dbReference type="SUPFAM" id="SSF52768">
    <property type="entry name" value="Arginase/deacetylase"/>
    <property type="match status" value="1"/>
</dbReference>
<sequence length="308" mass="34280">MVPIVYHPRYNITAFGLERLHPFDGRKYGRIRDALIQRGLRRPNDFIRPAPARRYELAKVHTPDYLGSLWSSNVLAGILEVPAVRRLPWWLIDWRILGPMRLAAGGTIEACRLALEHGLAVNLGGGFHHAAADRGGGFCVYADIPIAARLLHDEGRLRTVLVVDLDAHQGNGVASIFRGWIWARILDVYEHNLFPLHKEPEDYPLPVPPGMTGSDYLEVVHAALPHVLDEVRPDLVVYNAGSDPFDGDPLTRLKLSANDLVDRDLLVVTEARDRGIPVAMVLSGGYSALSWKIHADAVEALLTRFDRA</sequence>
<dbReference type="PANTHER" id="PTHR10625:SF23">
    <property type="entry name" value="HISTONE DEACETYLASE 11"/>
    <property type="match status" value="1"/>
</dbReference>
<keyword evidence="2" id="KW-0378">Hydrolase</keyword>
<accession>A0ABT6FF73</accession>
<dbReference type="Gene3D" id="3.40.800.20">
    <property type="entry name" value="Histone deacetylase domain"/>
    <property type="match status" value="1"/>
</dbReference>
<dbReference type="InterPro" id="IPR023696">
    <property type="entry name" value="Ureohydrolase_dom_sf"/>
</dbReference>
<dbReference type="PANTHER" id="PTHR10625">
    <property type="entry name" value="HISTONE DEACETYLASE HDAC1-RELATED"/>
    <property type="match status" value="1"/>
</dbReference>
<dbReference type="Pfam" id="PF00850">
    <property type="entry name" value="Hist_deacetyl"/>
    <property type="match status" value="1"/>
</dbReference>
<dbReference type="InterPro" id="IPR044150">
    <property type="entry name" value="HDAC_classIV"/>
</dbReference>
<name>A0ABT6FF73_9BACT</name>
<dbReference type="InterPro" id="IPR037138">
    <property type="entry name" value="His_deacetylse_dom_sf"/>
</dbReference>
<evidence type="ECO:0000259" key="3">
    <source>
        <dbReference type="Pfam" id="PF00850"/>
    </source>
</evidence>
<dbReference type="Proteomes" id="UP001216907">
    <property type="component" value="Unassembled WGS sequence"/>
</dbReference>